<evidence type="ECO:0000256" key="1">
    <source>
        <dbReference type="ARBA" id="ARBA00004434"/>
    </source>
</evidence>
<dbReference type="GO" id="GO:0043022">
    <property type="term" value="F:ribosome binding"/>
    <property type="evidence" value="ECO:0007669"/>
    <property type="project" value="InterPro"/>
</dbReference>
<dbReference type="InterPro" id="IPR044202">
    <property type="entry name" value="LETM1/MDM38-like"/>
</dbReference>
<keyword evidence="4 8" id="KW-1133">Transmembrane helix</keyword>
<dbReference type="PANTHER" id="PTHR14009">
    <property type="entry name" value="LEUCINE ZIPPER-EF-HAND CONTAINING TRANSMEMBRANE PROTEIN"/>
    <property type="match status" value="1"/>
</dbReference>
<keyword evidence="6 8" id="KW-0472">Membrane</keyword>
<feature type="transmembrane region" description="Helical" evidence="8">
    <location>
        <begin position="121"/>
        <end position="147"/>
    </location>
</feature>
<reference evidence="10" key="1">
    <citation type="submission" date="2025-08" db="UniProtKB">
        <authorList>
            <consortium name="Ensembl"/>
        </authorList>
    </citation>
    <scope>IDENTIFICATION</scope>
</reference>
<sequence>MALYRMKLCRSVLEGGDRRVRKCALVLFQPCHLSTSNKPSGVLSVISAKAKYFNEKYERFLERNFPKFYMLYSTFTKGFWVLIRDAKEVGLIKQKMNHHGVQFHQLPYREMEKLRQFRRDIIKAAPVMLISIPPFANYIVFLLMYFFPRQLLIRHFWTTKQQEEFLDVYHSLRMESYRDILDNLSGAIPQISDQSLQSRMLHLCAQVNSGSHPAADDLQAVGGAFSGPPLGLKRLTVQQMKAFSRVMFLTPHLPAFFLQRRLRSHIWEIHNLDCALLMLGVGQLSEAELRRACYIRGLNSTHLSKEDCRTWLHCWLRLSSKLKGRSAVPKELTQVGESGLRQPLMAENRFQGGGRKEASHLRIDTVEVGALMLSQLSALSLFEISSSESFGVEIGELASTSSNFLLKLLLVIASICFTVACKERETPGASDFVVQQFVNVEI</sequence>
<dbReference type="GO" id="GO:0005743">
    <property type="term" value="C:mitochondrial inner membrane"/>
    <property type="evidence" value="ECO:0007669"/>
    <property type="project" value="UniProtKB-SubCell"/>
</dbReference>
<evidence type="ECO:0000259" key="9">
    <source>
        <dbReference type="PROSITE" id="PS51758"/>
    </source>
</evidence>
<evidence type="ECO:0000256" key="7">
    <source>
        <dbReference type="PROSITE-ProRule" id="PRU01094"/>
    </source>
</evidence>
<comment type="subcellular location">
    <subcellularLocation>
        <location evidence="1">Mitochondrion inner membrane</location>
        <topology evidence="1">Single-pass membrane protein</topology>
    </subcellularLocation>
</comment>
<keyword evidence="2 8" id="KW-0812">Transmembrane</keyword>
<keyword evidence="5 7" id="KW-0496">Mitochondrion</keyword>
<dbReference type="PANTHER" id="PTHR14009:SF13">
    <property type="entry name" value="LETM1 DOMAIN-CONTAINING PROTEIN 1"/>
    <property type="match status" value="1"/>
</dbReference>
<name>A0A8C5LQY6_9ANUR</name>
<evidence type="ECO:0000256" key="4">
    <source>
        <dbReference type="ARBA" id="ARBA00022989"/>
    </source>
</evidence>
<accession>A0A8C5LQY6</accession>
<gene>
    <name evidence="10" type="primary">LETMD1</name>
</gene>
<evidence type="ECO:0000256" key="8">
    <source>
        <dbReference type="SAM" id="Phobius"/>
    </source>
</evidence>
<dbReference type="GeneTree" id="ENSGT00950000183167"/>
<evidence type="ECO:0000313" key="10">
    <source>
        <dbReference type="Ensembl" id="ENSLLEP00000003116.1"/>
    </source>
</evidence>
<dbReference type="InterPro" id="IPR033122">
    <property type="entry name" value="LETM1-like_RBD"/>
</dbReference>
<dbReference type="Proteomes" id="UP000694569">
    <property type="component" value="Unplaced"/>
</dbReference>
<evidence type="ECO:0000313" key="11">
    <source>
        <dbReference type="Proteomes" id="UP000694569"/>
    </source>
</evidence>
<keyword evidence="11" id="KW-1185">Reference proteome</keyword>
<keyword evidence="3" id="KW-0999">Mitochondrion inner membrane</keyword>
<organism evidence="10 11">
    <name type="scientific">Leptobrachium leishanense</name>
    <name type="common">Leishan spiny toad</name>
    <dbReference type="NCBI Taxonomy" id="445787"/>
    <lineage>
        <taxon>Eukaryota</taxon>
        <taxon>Metazoa</taxon>
        <taxon>Chordata</taxon>
        <taxon>Craniata</taxon>
        <taxon>Vertebrata</taxon>
        <taxon>Euteleostomi</taxon>
        <taxon>Amphibia</taxon>
        <taxon>Batrachia</taxon>
        <taxon>Anura</taxon>
        <taxon>Pelobatoidea</taxon>
        <taxon>Megophryidae</taxon>
        <taxon>Leptobrachium</taxon>
    </lineage>
</organism>
<feature type="domain" description="Letm1 RBD" evidence="9">
    <location>
        <begin position="164"/>
        <end position="381"/>
    </location>
</feature>
<evidence type="ECO:0000256" key="2">
    <source>
        <dbReference type="ARBA" id="ARBA00022692"/>
    </source>
</evidence>
<dbReference type="Ensembl" id="ENSLLET00000003254.1">
    <property type="protein sequence ID" value="ENSLLEP00000003116.1"/>
    <property type="gene ID" value="ENSLLEG00000001999.1"/>
</dbReference>
<dbReference type="Pfam" id="PF07766">
    <property type="entry name" value="LETM1_RBD"/>
    <property type="match status" value="1"/>
</dbReference>
<proteinExistence type="predicted"/>
<evidence type="ECO:0000256" key="5">
    <source>
        <dbReference type="ARBA" id="ARBA00023128"/>
    </source>
</evidence>
<dbReference type="AlphaFoldDB" id="A0A8C5LQY6"/>
<dbReference type="GO" id="GO:0030003">
    <property type="term" value="P:intracellular monoatomic cation homeostasis"/>
    <property type="evidence" value="ECO:0007669"/>
    <property type="project" value="TreeGrafter"/>
</dbReference>
<dbReference type="OrthoDB" id="73691at2759"/>
<evidence type="ECO:0000256" key="6">
    <source>
        <dbReference type="ARBA" id="ARBA00023136"/>
    </source>
</evidence>
<reference evidence="10" key="2">
    <citation type="submission" date="2025-09" db="UniProtKB">
        <authorList>
            <consortium name="Ensembl"/>
        </authorList>
    </citation>
    <scope>IDENTIFICATION</scope>
</reference>
<protein>
    <submittedName>
        <fullName evidence="10">LETM1 domain containing 1</fullName>
    </submittedName>
</protein>
<dbReference type="PROSITE" id="PS51758">
    <property type="entry name" value="LETM1_RBD"/>
    <property type="match status" value="1"/>
</dbReference>
<evidence type="ECO:0000256" key="3">
    <source>
        <dbReference type="ARBA" id="ARBA00022792"/>
    </source>
</evidence>